<evidence type="ECO:0000256" key="1">
    <source>
        <dbReference type="SAM" id="Coils"/>
    </source>
</evidence>
<dbReference type="EMBL" id="KV014932">
    <property type="protein sequence ID" value="KZV21149.1"/>
    <property type="molecule type" value="Genomic_DNA"/>
</dbReference>
<name>A0A2Z7APD6_9LAMI</name>
<dbReference type="Proteomes" id="UP000250235">
    <property type="component" value="Unassembled WGS sequence"/>
</dbReference>
<keyword evidence="4" id="KW-1185">Reference proteome</keyword>
<evidence type="ECO:0000313" key="4">
    <source>
        <dbReference type="Proteomes" id="UP000250235"/>
    </source>
</evidence>
<protein>
    <submittedName>
        <fullName evidence="3">Uncharacterized protein</fullName>
    </submittedName>
</protein>
<feature type="region of interest" description="Disordered" evidence="2">
    <location>
        <begin position="117"/>
        <end position="161"/>
    </location>
</feature>
<proteinExistence type="predicted"/>
<accession>A0A2Z7APD6</accession>
<evidence type="ECO:0000256" key="2">
    <source>
        <dbReference type="SAM" id="MobiDB-lite"/>
    </source>
</evidence>
<organism evidence="3 4">
    <name type="scientific">Dorcoceras hygrometricum</name>
    <dbReference type="NCBI Taxonomy" id="472368"/>
    <lineage>
        <taxon>Eukaryota</taxon>
        <taxon>Viridiplantae</taxon>
        <taxon>Streptophyta</taxon>
        <taxon>Embryophyta</taxon>
        <taxon>Tracheophyta</taxon>
        <taxon>Spermatophyta</taxon>
        <taxon>Magnoliopsida</taxon>
        <taxon>eudicotyledons</taxon>
        <taxon>Gunneridae</taxon>
        <taxon>Pentapetalae</taxon>
        <taxon>asterids</taxon>
        <taxon>lamiids</taxon>
        <taxon>Lamiales</taxon>
        <taxon>Gesneriaceae</taxon>
        <taxon>Didymocarpoideae</taxon>
        <taxon>Trichosporeae</taxon>
        <taxon>Loxocarpinae</taxon>
        <taxon>Dorcoceras</taxon>
    </lineage>
</organism>
<feature type="compositionally biased region" description="Basic residues" evidence="2">
    <location>
        <begin position="249"/>
        <end position="259"/>
    </location>
</feature>
<feature type="compositionally biased region" description="Basic and acidic residues" evidence="2">
    <location>
        <begin position="133"/>
        <end position="146"/>
    </location>
</feature>
<sequence length="450" mass="50169">MRIRPPELETSICDAKYHVSLTGSGSATAFPTVPKFITSFCDHIGVSPSQLTPNSFSSMLSLGILLKFYTVPISTYTLMWLLQIKNLGPGKFYISTKKELGFIGDDRMTKVEMMKALKKRNDNPEEASNSRAPSKEKRKTPSEGRERRKKRRHEEGATDSARVSIPYEPALVWTGEAMNHLSQARDEVVRTNRSMDGVLGSHNDLLKQLEEMRAHEDREKESLRLELEAAELTPNNPRHWHNLWGPKSSVRRRRTRPSRLRANGYSKEEHPASFLDVEQDLADMPEESEENSSGHNELSRLMLIDFFPSSIGPYSEICLSIRKQNHEQALSPGGFIPRADRTCMPIRLRHRADLGFAPTIVELVFRASRACALTLKCRADRGLSAELVGLRCSGEVATRGGACAELGLSAELIGFMCSGGAATRGGVSAELGLSAHVEELREEVPVRNWA</sequence>
<reference evidence="3 4" key="1">
    <citation type="journal article" date="2015" name="Proc. Natl. Acad. Sci. U.S.A.">
        <title>The resurrection genome of Boea hygrometrica: A blueprint for survival of dehydration.</title>
        <authorList>
            <person name="Xiao L."/>
            <person name="Yang G."/>
            <person name="Zhang L."/>
            <person name="Yang X."/>
            <person name="Zhao S."/>
            <person name="Ji Z."/>
            <person name="Zhou Q."/>
            <person name="Hu M."/>
            <person name="Wang Y."/>
            <person name="Chen M."/>
            <person name="Xu Y."/>
            <person name="Jin H."/>
            <person name="Xiao X."/>
            <person name="Hu G."/>
            <person name="Bao F."/>
            <person name="Hu Y."/>
            <person name="Wan P."/>
            <person name="Li L."/>
            <person name="Deng X."/>
            <person name="Kuang T."/>
            <person name="Xiang C."/>
            <person name="Zhu J.K."/>
            <person name="Oliver M.J."/>
            <person name="He Y."/>
        </authorList>
    </citation>
    <scope>NUCLEOTIDE SEQUENCE [LARGE SCALE GENOMIC DNA]</scope>
    <source>
        <strain evidence="4">cv. XS01</strain>
    </source>
</reference>
<dbReference type="AlphaFoldDB" id="A0A2Z7APD6"/>
<evidence type="ECO:0000313" key="3">
    <source>
        <dbReference type="EMBL" id="KZV21149.1"/>
    </source>
</evidence>
<feature type="coiled-coil region" evidence="1">
    <location>
        <begin position="206"/>
        <end position="233"/>
    </location>
</feature>
<feature type="region of interest" description="Disordered" evidence="2">
    <location>
        <begin position="238"/>
        <end position="274"/>
    </location>
</feature>
<gene>
    <name evidence="3" type="ORF">F511_27420</name>
</gene>
<keyword evidence="1" id="KW-0175">Coiled coil</keyword>